<name>A0A2M7UK18_9BACT</name>
<dbReference type="PANTHER" id="PTHR30518">
    <property type="entry name" value="ENDOLYTIC MUREIN TRANSGLYCOSYLASE"/>
    <property type="match status" value="1"/>
</dbReference>
<dbReference type="InterPro" id="IPR003770">
    <property type="entry name" value="MLTG-like"/>
</dbReference>
<evidence type="ECO:0000256" key="1">
    <source>
        <dbReference type="ARBA" id="ARBA00022475"/>
    </source>
</evidence>
<evidence type="ECO:0000256" key="5">
    <source>
        <dbReference type="ARBA" id="ARBA00023239"/>
    </source>
</evidence>
<keyword evidence="2" id="KW-0812">Transmembrane</keyword>
<dbReference type="Pfam" id="PF02618">
    <property type="entry name" value="YceG"/>
    <property type="match status" value="1"/>
</dbReference>
<dbReference type="NCBIfam" id="TIGR00247">
    <property type="entry name" value="endolytic transglycosylase MltG"/>
    <property type="match status" value="1"/>
</dbReference>
<dbReference type="PANTHER" id="PTHR30518:SF2">
    <property type="entry name" value="ENDOLYTIC MUREIN TRANSGLYCOSYLASE"/>
    <property type="match status" value="1"/>
</dbReference>
<dbReference type="EMBL" id="PFOI01000009">
    <property type="protein sequence ID" value="PIZ71601.1"/>
    <property type="molecule type" value="Genomic_DNA"/>
</dbReference>
<evidence type="ECO:0000256" key="4">
    <source>
        <dbReference type="ARBA" id="ARBA00023136"/>
    </source>
</evidence>
<keyword evidence="1" id="KW-1003">Cell membrane</keyword>
<keyword evidence="5" id="KW-0456">Lyase</keyword>
<evidence type="ECO:0000256" key="2">
    <source>
        <dbReference type="ARBA" id="ARBA00022692"/>
    </source>
</evidence>
<evidence type="ECO:0000313" key="7">
    <source>
        <dbReference type="EMBL" id="PIZ71601.1"/>
    </source>
</evidence>
<keyword evidence="6" id="KW-0961">Cell wall biogenesis/degradation</keyword>
<dbReference type="HAMAP" id="MF_02065">
    <property type="entry name" value="MltG"/>
    <property type="match status" value="1"/>
</dbReference>
<evidence type="ECO:0000256" key="6">
    <source>
        <dbReference type="ARBA" id="ARBA00023316"/>
    </source>
</evidence>
<evidence type="ECO:0000256" key="3">
    <source>
        <dbReference type="ARBA" id="ARBA00022989"/>
    </source>
</evidence>
<dbReference type="GO" id="GO:0016829">
    <property type="term" value="F:lyase activity"/>
    <property type="evidence" value="ECO:0007669"/>
    <property type="project" value="UniProtKB-KW"/>
</dbReference>
<accession>A0A2M7UK18</accession>
<reference evidence="8" key="1">
    <citation type="submission" date="2017-09" db="EMBL/GenBank/DDBJ databases">
        <title>Depth-based differentiation of microbial function through sediment-hosted aquifers and enrichment of novel symbionts in the deep terrestrial subsurface.</title>
        <authorList>
            <person name="Probst A.J."/>
            <person name="Ladd B."/>
            <person name="Jarett J.K."/>
            <person name="Geller-Mcgrath D.E."/>
            <person name="Sieber C.M.K."/>
            <person name="Emerson J.B."/>
            <person name="Anantharaman K."/>
            <person name="Thomas B.C."/>
            <person name="Malmstrom R."/>
            <person name="Stieglmeier M."/>
            <person name="Klingl A."/>
            <person name="Woyke T."/>
            <person name="Ryan C.M."/>
            <person name="Banfield J.F."/>
        </authorList>
    </citation>
    <scope>NUCLEOTIDE SEQUENCE [LARGE SCALE GENOMIC DNA]</scope>
</reference>
<protein>
    <submittedName>
        <fullName evidence="7">Endolytic transglycosylase MltG</fullName>
    </submittedName>
</protein>
<sequence length="292" mass="33166">ETAKQICDRLESQKIVRNSFWLESYLWLLGQRSQLKAGHYSLGPNLNIPQVVNLLTMMPPAKSELVIVLPEGIKTDQIIDKIAQAKIVDSADLTTEINNLPKYQLNYDFLSTATTDADLTGFLFPDTYRFYQNTDVAIVMQKILDNFDGKLTPKMRQDIIAQDKTIYDIVIMASVIEKEVVSDNDRSIVSDIFWRRLSDKYPLQSCATIAYAMSLDKWRYSELDLEINSPYNTYTNKGLPPGPICNPGLSAITAAIYPQANDYYFFLSAPDGQTIFSKTGEEHSKNKIKYLE</sequence>
<keyword evidence="3" id="KW-1133">Transmembrane helix</keyword>
<feature type="non-terminal residue" evidence="7">
    <location>
        <position position="1"/>
    </location>
</feature>
<comment type="caution">
    <text evidence="7">The sequence shown here is derived from an EMBL/GenBank/DDBJ whole genome shotgun (WGS) entry which is preliminary data.</text>
</comment>
<evidence type="ECO:0000313" key="8">
    <source>
        <dbReference type="Proteomes" id="UP000231071"/>
    </source>
</evidence>
<dbReference type="GO" id="GO:0071555">
    <property type="term" value="P:cell wall organization"/>
    <property type="evidence" value="ECO:0007669"/>
    <property type="project" value="UniProtKB-KW"/>
</dbReference>
<dbReference type="Gene3D" id="3.30.1490.480">
    <property type="entry name" value="Endolytic murein transglycosylase"/>
    <property type="match status" value="1"/>
</dbReference>
<dbReference type="Proteomes" id="UP000231071">
    <property type="component" value="Unassembled WGS sequence"/>
</dbReference>
<proteinExistence type="inferred from homology"/>
<keyword evidence="4" id="KW-0472">Membrane</keyword>
<dbReference type="AlphaFoldDB" id="A0A2M7UK18"/>
<gene>
    <name evidence="7" type="ORF">COY09_00390</name>
</gene>
<organism evidence="7 8">
    <name type="scientific">Candidatus Portnoybacteria bacterium CG_4_10_14_0_2_um_filter_39_11</name>
    <dbReference type="NCBI Taxonomy" id="1974797"/>
    <lineage>
        <taxon>Bacteria</taxon>
        <taxon>Candidatus Portnoyibacteriota</taxon>
    </lineage>
</organism>